<dbReference type="KEGG" id="aten:116303694"/>
<keyword evidence="6" id="KW-0482">Metalloprotease</keyword>
<gene>
    <name evidence="10" type="primary">LOC116303694</name>
</gene>
<comment type="cofactor">
    <cofactor evidence="1">
        <name>Zn(2+)</name>
        <dbReference type="ChEBI" id="CHEBI:29105"/>
    </cofactor>
</comment>
<dbReference type="GO" id="GO:0004222">
    <property type="term" value="F:metalloendopeptidase activity"/>
    <property type="evidence" value="ECO:0007669"/>
    <property type="project" value="InterPro"/>
</dbReference>
<evidence type="ECO:0000256" key="3">
    <source>
        <dbReference type="ARBA" id="ARBA00022723"/>
    </source>
</evidence>
<dbReference type="InterPro" id="IPR042089">
    <property type="entry name" value="Peptidase_M13_dom_2"/>
</dbReference>
<dbReference type="InParanoid" id="A0A6P8ISC1"/>
<dbReference type="CDD" id="cd08662">
    <property type="entry name" value="M13"/>
    <property type="match status" value="1"/>
</dbReference>
<keyword evidence="3" id="KW-0479">Metal-binding</keyword>
<keyword evidence="5" id="KW-0862">Zinc</keyword>
<dbReference type="PROSITE" id="PS51885">
    <property type="entry name" value="NEPRILYSIN"/>
    <property type="match status" value="1"/>
</dbReference>
<evidence type="ECO:0000259" key="7">
    <source>
        <dbReference type="Pfam" id="PF01431"/>
    </source>
</evidence>
<evidence type="ECO:0000256" key="6">
    <source>
        <dbReference type="ARBA" id="ARBA00023049"/>
    </source>
</evidence>
<accession>A0A6P8ISC1</accession>
<dbReference type="PANTHER" id="PTHR11733:SF240">
    <property type="entry name" value="GH14155P-RELATED"/>
    <property type="match status" value="1"/>
</dbReference>
<dbReference type="Pfam" id="PF01431">
    <property type="entry name" value="Peptidase_M13"/>
    <property type="match status" value="1"/>
</dbReference>
<dbReference type="Proteomes" id="UP000515163">
    <property type="component" value="Unplaced"/>
</dbReference>
<evidence type="ECO:0000313" key="9">
    <source>
        <dbReference type="Proteomes" id="UP000515163"/>
    </source>
</evidence>
<dbReference type="AlphaFoldDB" id="A0A6P8ISC1"/>
<dbReference type="InterPro" id="IPR024079">
    <property type="entry name" value="MetalloPept_cat_dom_sf"/>
</dbReference>
<keyword evidence="2" id="KW-0645">Protease</keyword>
<sequence>MGKLLRELNVETLLHFGVREDPLNPTKRVLELSEPNIGLHMYYYHEKNSSSVQHQAYKRLLKTVGRMFSRSNFSDDKMMAIYDFEKSIFKIFKENYETQSRKLTHFAGSKSRQRRTSDPQEPHMSLLLFSNVSGMPLPFLQKTLSIIFKRDFSGKEEIRFNPVTNTKLWRNLYILIQETNESVVVDYMMWQVIRKYLKAVPELYNLTISEFHQTANNKTTVDQLRSKQCILIMSSPFDSTLGFLYLELVIKNDPKKKIEKVFENIRSSFIARLEKDTWMDPRTKENAKQKALAMKGNIAYPSYIKNPSELEKRYQSLHITDNFFLNYKAISHFSAVKSLNTYGTPVDRSEWTPDKIYVMNAFYIADSNKIVVPAGIIQPPFYSPDFPMYLVYGGIGMVIGHEITHGFDGLGRKYGSNGKKEDWWSKSSSQSFKQKAKCLEEQYNKYPVFGKNINGSLTLDENIADNGGIRLAYEAYQRWKKENGSEKILPGLTLSPDQLFFVGFAQLWCSSFNEASADYSTKYDPLHAFPKYRVIGPLTNFNKFSEAFNCPANSPMNPSTKCGIW</sequence>
<dbReference type="OrthoDB" id="6475849at2759"/>
<evidence type="ECO:0000259" key="8">
    <source>
        <dbReference type="Pfam" id="PF05649"/>
    </source>
</evidence>
<evidence type="ECO:0000313" key="10">
    <source>
        <dbReference type="RefSeq" id="XP_031569138.1"/>
    </source>
</evidence>
<name>A0A6P8ISC1_ACTTE</name>
<organism evidence="9 10">
    <name type="scientific">Actinia tenebrosa</name>
    <name type="common">Australian red waratah sea anemone</name>
    <dbReference type="NCBI Taxonomy" id="6105"/>
    <lineage>
        <taxon>Eukaryota</taxon>
        <taxon>Metazoa</taxon>
        <taxon>Cnidaria</taxon>
        <taxon>Anthozoa</taxon>
        <taxon>Hexacorallia</taxon>
        <taxon>Actiniaria</taxon>
        <taxon>Actiniidae</taxon>
        <taxon>Actinia</taxon>
    </lineage>
</organism>
<proteinExistence type="predicted"/>
<dbReference type="SUPFAM" id="SSF55486">
    <property type="entry name" value="Metalloproteases ('zincins'), catalytic domain"/>
    <property type="match status" value="1"/>
</dbReference>
<dbReference type="InterPro" id="IPR018497">
    <property type="entry name" value="Peptidase_M13_C"/>
</dbReference>
<feature type="domain" description="Peptidase M13 C-terminal" evidence="7">
    <location>
        <begin position="360"/>
        <end position="563"/>
    </location>
</feature>
<dbReference type="Gene3D" id="3.40.390.10">
    <property type="entry name" value="Collagenase (Catalytic Domain)"/>
    <property type="match status" value="1"/>
</dbReference>
<dbReference type="GO" id="GO:0046872">
    <property type="term" value="F:metal ion binding"/>
    <property type="evidence" value="ECO:0007669"/>
    <property type="project" value="UniProtKB-KW"/>
</dbReference>
<keyword evidence="4" id="KW-0378">Hydrolase</keyword>
<dbReference type="PRINTS" id="PR00786">
    <property type="entry name" value="NEPRILYSIN"/>
</dbReference>
<keyword evidence="9" id="KW-1185">Reference proteome</keyword>
<dbReference type="Pfam" id="PF05649">
    <property type="entry name" value="Peptidase_M13_N"/>
    <property type="match status" value="1"/>
</dbReference>
<reference evidence="10" key="1">
    <citation type="submission" date="2025-08" db="UniProtKB">
        <authorList>
            <consortium name="RefSeq"/>
        </authorList>
    </citation>
    <scope>IDENTIFICATION</scope>
</reference>
<evidence type="ECO:0000256" key="1">
    <source>
        <dbReference type="ARBA" id="ARBA00001947"/>
    </source>
</evidence>
<protein>
    <submittedName>
        <fullName evidence="10">Membrane metallo-endopeptidase-like 1 isoform X1</fullName>
    </submittedName>
</protein>
<dbReference type="GeneID" id="116303694"/>
<dbReference type="GO" id="GO:0016485">
    <property type="term" value="P:protein processing"/>
    <property type="evidence" value="ECO:0007669"/>
    <property type="project" value="TreeGrafter"/>
</dbReference>
<dbReference type="InterPro" id="IPR008753">
    <property type="entry name" value="Peptidase_M13_N"/>
</dbReference>
<evidence type="ECO:0000256" key="4">
    <source>
        <dbReference type="ARBA" id="ARBA00022801"/>
    </source>
</evidence>
<evidence type="ECO:0000256" key="5">
    <source>
        <dbReference type="ARBA" id="ARBA00022833"/>
    </source>
</evidence>
<dbReference type="InterPro" id="IPR000718">
    <property type="entry name" value="Peptidase_M13"/>
</dbReference>
<evidence type="ECO:0000256" key="2">
    <source>
        <dbReference type="ARBA" id="ARBA00022670"/>
    </source>
</evidence>
<feature type="domain" description="Peptidase M13 N-terminal" evidence="8">
    <location>
        <begin position="3"/>
        <end position="301"/>
    </location>
</feature>
<dbReference type="RefSeq" id="XP_031569138.1">
    <property type="nucleotide sequence ID" value="XM_031713278.1"/>
</dbReference>
<dbReference type="GO" id="GO:0005886">
    <property type="term" value="C:plasma membrane"/>
    <property type="evidence" value="ECO:0007669"/>
    <property type="project" value="TreeGrafter"/>
</dbReference>
<dbReference type="Gene3D" id="1.10.1380.10">
    <property type="entry name" value="Neutral endopeptidase , domain2"/>
    <property type="match status" value="1"/>
</dbReference>
<dbReference type="PANTHER" id="PTHR11733">
    <property type="entry name" value="ZINC METALLOPROTEASE FAMILY M13 NEPRILYSIN-RELATED"/>
    <property type="match status" value="1"/>
</dbReference>